<organism evidence="1 2">
    <name type="scientific">Sinorhizobium phage phiN3</name>
    <dbReference type="NCBI Taxonomy" id="1647405"/>
    <lineage>
        <taxon>Viruses</taxon>
        <taxon>Duplodnaviria</taxon>
        <taxon>Heunggongvirae</taxon>
        <taxon>Uroviricota</taxon>
        <taxon>Caudoviricetes</taxon>
        <taxon>Emdodecavirus</taxon>
        <taxon>Emdodecavirus N3</taxon>
    </lineage>
</organism>
<reference evidence="1 2" key="1">
    <citation type="submission" date="2015-04" db="EMBL/GenBank/DDBJ databases">
        <authorList>
            <person name="Hodson T.S."/>
            <person name="Hyde J.R."/>
            <person name="Schouten J.T."/>
            <person name="Crockett J.T."/>
            <person name="Smith T.A."/>
            <person name="Merrill B.D."/>
            <person name="Crook M.B."/>
            <person name="Griffitts J.S."/>
            <person name="Burnett S.H."/>
            <person name="Grose J.H."/>
            <person name="Breakwell D.P."/>
        </authorList>
    </citation>
    <scope>NUCLEOTIDE SEQUENCE [LARGE SCALE GENOMIC DNA]</scope>
</reference>
<name>A0A0F6SJ49_9CAUD</name>
<dbReference type="EMBL" id="KR052482">
    <property type="protein sequence ID" value="AKF13583.1"/>
    <property type="molecule type" value="Genomic_DNA"/>
</dbReference>
<evidence type="ECO:0000313" key="2">
    <source>
        <dbReference type="Proteomes" id="UP000202958"/>
    </source>
</evidence>
<keyword evidence="2" id="KW-1185">Reference proteome</keyword>
<evidence type="ECO:0000313" key="1">
    <source>
        <dbReference type="EMBL" id="AKF13583.1"/>
    </source>
</evidence>
<protein>
    <submittedName>
        <fullName evidence="1">Uncharacterized protein</fullName>
    </submittedName>
</protein>
<proteinExistence type="predicted"/>
<dbReference type="GeneID" id="26639055"/>
<gene>
    <name evidence="1" type="ORF">PHIN3_320</name>
</gene>
<sequence>MLVKVHWVIRDLGDGSATVKFFPSEEAKDRYVQSETVFGDGEEIILGEDSDTLIEDQFEIIE</sequence>
<dbReference type="RefSeq" id="YP_009212560.1">
    <property type="nucleotide sequence ID" value="NC_028945.1"/>
</dbReference>
<accession>A0A0F6SJ49</accession>
<dbReference type="KEGG" id="vg:26639055"/>
<dbReference type="Proteomes" id="UP000202958">
    <property type="component" value="Segment"/>
</dbReference>